<feature type="domain" description="Amidohydrolase-related" evidence="2">
    <location>
        <begin position="65"/>
        <end position="266"/>
    </location>
</feature>
<reference evidence="3" key="1">
    <citation type="journal article" date="2014" name="Int. J. Syst. Evol. Microbiol.">
        <title>Complete genome sequence of Corynebacterium casei LMG S-19264T (=DSM 44701T), isolated from a smear-ripened cheese.</title>
        <authorList>
            <consortium name="US DOE Joint Genome Institute (JGI-PGF)"/>
            <person name="Walter F."/>
            <person name="Albersmeier A."/>
            <person name="Kalinowski J."/>
            <person name="Ruckert C."/>
        </authorList>
    </citation>
    <scope>NUCLEOTIDE SEQUENCE</scope>
    <source>
        <strain evidence="3">JCM 31311</strain>
    </source>
</reference>
<comment type="caution">
    <text evidence="3">The sequence shown here is derived from an EMBL/GenBank/DDBJ whole genome shotgun (WGS) entry which is preliminary data.</text>
</comment>
<evidence type="ECO:0000313" key="3">
    <source>
        <dbReference type="EMBL" id="GGR03132.1"/>
    </source>
</evidence>
<evidence type="ECO:0000256" key="1">
    <source>
        <dbReference type="ARBA" id="ARBA00023239"/>
    </source>
</evidence>
<organism evidence="3 4">
    <name type="scientific">Deinococcus ruber</name>
    <dbReference type="NCBI Taxonomy" id="1848197"/>
    <lineage>
        <taxon>Bacteria</taxon>
        <taxon>Thermotogati</taxon>
        <taxon>Deinococcota</taxon>
        <taxon>Deinococci</taxon>
        <taxon>Deinococcales</taxon>
        <taxon>Deinococcaceae</taxon>
        <taxon>Deinococcus</taxon>
    </lineage>
</organism>
<dbReference type="Gene3D" id="3.20.20.140">
    <property type="entry name" value="Metal-dependent hydrolases"/>
    <property type="match status" value="1"/>
</dbReference>
<evidence type="ECO:0000259" key="2">
    <source>
        <dbReference type="Pfam" id="PF04909"/>
    </source>
</evidence>
<evidence type="ECO:0000313" key="4">
    <source>
        <dbReference type="Proteomes" id="UP000603865"/>
    </source>
</evidence>
<gene>
    <name evidence="3" type="ORF">GCM10008957_14980</name>
</gene>
<dbReference type="InterPro" id="IPR032466">
    <property type="entry name" value="Metal_Hydrolase"/>
</dbReference>
<keyword evidence="1" id="KW-0456">Lyase</keyword>
<keyword evidence="4" id="KW-1185">Reference proteome</keyword>
<proteinExistence type="predicted"/>
<dbReference type="PANTHER" id="PTHR21240:SF19">
    <property type="entry name" value="CATALYTIC_ HYDROLASE"/>
    <property type="match status" value="1"/>
</dbReference>
<accession>A0A918F2W6</accession>
<name>A0A918F2W6_9DEIO</name>
<protein>
    <recommendedName>
        <fullName evidence="2">Amidohydrolase-related domain-containing protein</fullName>
    </recommendedName>
</protein>
<reference evidence="3" key="2">
    <citation type="submission" date="2020-09" db="EMBL/GenBank/DDBJ databases">
        <authorList>
            <person name="Sun Q."/>
            <person name="Ohkuma M."/>
        </authorList>
    </citation>
    <scope>NUCLEOTIDE SEQUENCE</scope>
    <source>
        <strain evidence="3">JCM 31311</strain>
    </source>
</reference>
<dbReference type="PANTHER" id="PTHR21240">
    <property type="entry name" value="2-AMINO-3-CARBOXYLMUCONATE-6-SEMIALDEHYDE DECARBOXYLASE"/>
    <property type="match status" value="1"/>
</dbReference>
<dbReference type="InterPro" id="IPR032465">
    <property type="entry name" value="ACMSD"/>
</dbReference>
<dbReference type="InterPro" id="IPR006680">
    <property type="entry name" value="Amidohydro-rel"/>
</dbReference>
<dbReference type="SUPFAM" id="SSF51556">
    <property type="entry name" value="Metallo-dependent hydrolases"/>
    <property type="match status" value="1"/>
</dbReference>
<dbReference type="GO" id="GO:0016831">
    <property type="term" value="F:carboxy-lyase activity"/>
    <property type="evidence" value="ECO:0007669"/>
    <property type="project" value="InterPro"/>
</dbReference>
<dbReference type="Pfam" id="PF04909">
    <property type="entry name" value="Amidohydro_2"/>
    <property type="match status" value="1"/>
</dbReference>
<sequence length="285" mass="32209">MDIVDAQVHFNRFGTLEAGIAAMDAVGVNALLYDEYWSFDEQSRILPGYELPNGAFRHVFPLAEAAALQHPERFAYLVRFDRHDPELETLISTIRTMPQRKALRVVPWTPEGFEQFAQGADDPVFAAAQKYGVPVFVLLPGRTRLLHRYLHRFPDVPIIVDHCGVTLLPGRLHDDQLSGFVDVLALAQYPNVSLKWTHAPRLSSGAYPYPDVLETLLRVVEAFGPQRVMWGSDHTQSSDHHSWAESLYYIRDTPQLSNDDKGWILGQSVRTVLQWPAPQPLSAES</sequence>
<dbReference type="AlphaFoldDB" id="A0A918F2W6"/>
<dbReference type="EMBL" id="BMQL01000006">
    <property type="protein sequence ID" value="GGR03132.1"/>
    <property type="molecule type" value="Genomic_DNA"/>
</dbReference>
<dbReference type="GO" id="GO:0016787">
    <property type="term" value="F:hydrolase activity"/>
    <property type="evidence" value="ECO:0007669"/>
    <property type="project" value="InterPro"/>
</dbReference>
<dbReference type="RefSeq" id="WP_189088965.1">
    <property type="nucleotide sequence ID" value="NZ_BMQL01000006.1"/>
</dbReference>
<dbReference type="Proteomes" id="UP000603865">
    <property type="component" value="Unassembled WGS sequence"/>
</dbReference>